<dbReference type="GO" id="GO:0005283">
    <property type="term" value="F:amino acid:sodium symporter activity"/>
    <property type="evidence" value="ECO:0007669"/>
    <property type="project" value="InterPro"/>
</dbReference>
<feature type="transmembrane region" description="Helical" evidence="9">
    <location>
        <begin position="140"/>
        <end position="161"/>
    </location>
</feature>
<evidence type="ECO:0000256" key="6">
    <source>
        <dbReference type="ARBA" id="ARBA00022847"/>
    </source>
</evidence>
<evidence type="ECO:0000313" key="11">
    <source>
        <dbReference type="Proteomes" id="UP000199344"/>
    </source>
</evidence>
<dbReference type="InterPro" id="IPR001463">
    <property type="entry name" value="Na/Ala_symport"/>
</dbReference>
<feature type="transmembrane region" description="Helical" evidence="9">
    <location>
        <begin position="230"/>
        <end position="251"/>
    </location>
</feature>
<dbReference type="NCBIfam" id="TIGR00835">
    <property type="entry name" value="agcS"/>
    <property type="match status" value="1"/>
</dbReference>
<dbReference type="AlphaFoldDB" id="A0A1G6TQZ5"/>
<keyword evidence="11" id="KW-1185">Reference proteome</keyword>
<evidence type="ECO:0000256" key="7">
    <source>
        <dbReference type="ARBA" id="ARBA00022989"/>
    </source>
</evidence>
<feature type="transmembrane region" description="Helical" evidence="9">
    <location>
        <begin position="195"/>
        <end position="218"/>
    </location>
</feature>
<dbReference type="EMBL" id="FNAH01000001">
    <property type="protein sequence ID" value="SDD30797.1"/>
    <property type="molecule type" value="Genomic_DNA"/>
</dbReference>
<feature type="transmembrane region" description="Helical" evidence="9">
    <location>
        <begin position="323"/>
        <end position="344"/>
    </location>
</feature>
<keyword evidence="5 9" id="KW-0812">Transmembrane</keyword>
<dbReference type="RefSeq" id="WP_245726903.1">
    <property type="nucleotide sequence ID" value="NZ_FNAH01000001.1"/>
</dbReference>
<dbReference type="PANTHER" id="PTHR30330">
    <property type="entry name" value="AGSS FAMILY TRANSPORTER, SODIUM-ALANINE"/>
    <property type="match status" value="1"/>
</dbReference>
<dbReference type="GO" id="GO:0005886">
    <property type="term" value="C:plasma membrane"/>
    <property type="evidence" value="ECO:0007669"/>
    <property type="project" value="UniProtKB-SubCell"/>
</dbReference>
<reference evidence="10 11" key="1">
    <citation type="submission" date="2016-10" db="EMBL/GenBank/DDBJ databases">
        <authorList>
            <person name="de Groot N.N."/>
        </authorList>
    </citation>
    <scope>NUCLEOTIDE SEQUENCE [LARGE SCALE GENOMIC DNA]</scope>
    <source>
        <strain evidence="10 11">DSM 22220</strain>
    </source>
</reference>
<dbReference type="Pfam" id="PF01235">
    <property type="entry name" value="Na_Ala_symp"/>
    <property type="match status" value="1"/>
</dbReference>
<protein>
    <submittedName>
        <fullName evidence="10">Alanine or glycine:cation symporter, AGCS family</fullName>
    </submittedName>
</protein>
<dbReference type="PROSITE" id="PS00873">
    <property type="entry name" value="NA_ALANINE_SYMP"/>
    <property type="match status" value="1"/>
</dbReference>
<feature type="transmembrane region" description="Helical" evidence="9">
    <location>
        <begin position="15"/>
        <end position="37"/>
    </location>
</feature>
<keyword evidence="3 9" id="KW-0813">Transport</keyword>
<dbReference type="FunFam" id="1.20.1740.10:FF:000004">
    <property type="entry name" value="Sodium:alanine symporter family protein"/>
    <property type="match status" value="1"/>
</dbReference>
<comment type="similarity">
    <text evidence="2 9">Belongs to the alanine or glycine:cation symporter (AGCS) (TC 2.A.25) family.</text>
</comment>
<dbReference type="Proteomes" id="UP000199344">
    <property type="component" value="Unassembled WGS sequence"/>
</dbReference>
<evidence type="ECO:0000256" key="2">
    <source>
        <dbReference type="ARBA" id="ARBA00009261"/>
    </source>
</evidence>
<comment type="subcellular location">
    <subcellularLocation>
        <location evidence="9">Cell inner membrane</location>
        <topology evidence="9">Multi-pass membrane protein</topology>
    </subcellularLocation>
    <subcellularLocation>
        <location evidence="1">Cell membrane</location>
        <topology evidence="1">Multi-pass membrane protein</topology>
    </subcellularLocation>
</comment>
<dbReference type="PRINTS" id="PR00175">
    <property type="entry name" value="NAALASMPORT"/>
</dbReference>
<keyword evidence="9" id="KW-0997">Cell inner membrane</keyword>
<keyword evidence="6 9" id="KW-0769">Symport</keyword>
<feature type="transmembrane region" description="Helical" evidence="9">
    <location>
        <begin position="435"/>
        <end position="458"/>
    </location>
</feature>
<dbReference type="STRING" id="591205.SAMN05421538_101332"/>
<evidence type="ECO:0000256" key="5">
    <source>
        <dbReference type="ARBA" id="ARBA00022692"/>
    </source>
</evidence>
<feature type="transmembrane region" description="Helical" evidence="9">
    <location>
        <begin position="405"/>
        <end position="423"/>
    </location>
</feature>
<evidence type="ECO:0000256" key="1">
    <source>
        <dbReference type="ARBA" id="ARBA00004651"/>
    </source>
</evidence>
<evidence type="ECO:0000256" key="4">
    <source>
        <dbReference type="ARBA" id="ARBA00022475"/>
    </source>
</evidence>
<evidence type="ECO:0000256" key="9">
    <source>
        <dbReference type="RuleBase" id="RU363064"/>
    </source>
</evidence>
<proteinExistence type="inferred from homology"/>
<evidence type="ECO:0000256" key="3">
    <source>
        <dbReference type="ARBA" id="ARBA00022448"/>
    </source>
</evidence>
<sequence length="492" mass="51184">MAQINGIIDWANGLFWGYILIYGLLAVGLYFTIRLGFIQFAHFREMWRCVTSSGVTDRDGISPFQALTVSLASRVGTGNIAGVAVALTLGGPGAIFWMWMVALVGMATAYAESTLAQLYKSHGPDGMYRGGPAAYIARGLGAPWLAAIFSVALILSFGLIFNAVQANSIAEAAAAPIEALLVQWDLVAPATGDEIGAYVAAKIVIGIAVALLSGIIIFGGIPQIARVAEFVVPIMAGLYLLAAIIALVLNIERVPGILSGIVLNAFGLQETVGGVAGGVIAAAMNGIKRGLFSNEAGMGSAPNIAAVATPAPHHPSSQGFVQALGVFIDTILVCTATAVMILLADVMPSEELTGVNLTQAALGDHFGGLGQVFVAVAIFFFAFTSIIGNYSYAENAIVHLGGGRGGIVALRLAVMAMVVWGASQAVTTVFNFADASMGLMATINLIAIVLLSGTVATVTRDYLAKRKVGEEPFFRISQYPDIAPGVNREIWS</sequence>
<feature type="transmembrane region" description="Helical" evidence="9">
    <location>
        <begin position="71"/>
        <end position="90"/>
    </location>
</feature>
<keyword evidence="7 9" id="KW-1133">Transmembrane helix</keyword>
<feature type="transmembrane region" description="Helical" evidence="9">
    <location>
        <begin position="372"/>
        <end position="393"/>
    </location>
</feature>
<evidence type="ECO:0000256" key="8">
    <source>
        <dbReference type="ARBA" id="ARBA00023136"/>
    </source>
</evidence>
<keyword evidence="4" id="KW-1003">Cell membrane</keyword>
<dbReference type="PANTHER" id="PTHR30330:SF1">
    <property type="entry name" value="AMINO-ACID CARRIER PROTEIN ALST"/>
    <property type="match status" value="1"/>
</dbReference>
<gene>
    <name evidence="10" type="ORF">SAMN05421538_101332</name>
</gene>
<keyword evidence="8 9" id="KW-0472">Membrane</keyword>
<organism evidence="10 11">
    <name type="scientific">Paracoccus isoporae</name>
    <dbReference type="NCBI Taxonomy" id="591205"/>
    <lineage>
        <taxon>Bacteria</taxon>
        <taxon>Pseudomonadati</taxon>
        <taxon>Pseudomonadota</taxon>
        <taxon>Alphaproteobacteria</taxon>
        <taxon>Rhodobacterales</taxon>
        <taxon>Paracoccaceae</taxon>
        <taxon>Paracoccus</taxon>
    </lineage>
</organism>
<evidence type="ECO:0000313" key="10">
    <source>
        <dbReference type="EMBL" id="SDD30797.1"/>
    </source>
</evidence>
<name>A0A1G6TQZ5_9RHOB</name>
<accession>A0A1G6TQZ5</accession>